<protein>
    <recommendedName>
        <fullName evidence="7">Tricorn protease homolog</fullName>
        <ecNumber evidence="7">3.4.21.-</ecNumber>
    </recommendedName>
</protein>
<evidence type="ECO:0000256" key="6">
    <source>
        <dbReference type="ARBA" id="ARBA00022825"/>
    </source>
</evidence>
<dbReference type="Gene3D" id="2.120.10.60">
    <property type="entry name" value="Tricorn protease N-terminal domain"/>
    <property type="match status" value="2"/>
</dbReference>
<dbReference type="GO" id="GO:0008236">
    <property type="term" value="F:serine-type peptidase activity"/>
    <property type="evidence" value="ECO:0007669"/>
    <property type="project" value="UniProtKB-UniRule"/>
</dbReference>
<evidence type="ECO:0000256" key="5">
    <source>
        <dbReference type="ARBA" id="ARBA00022801"/>
    </source>
</evidence>
<dbReference type="GO" id="GO:0006508">
    <property type="term" value="P:proteolysis"/>
    <property type="evidence" value="ECO:0007669"/>
    <property type="project" value="UniProtKB-UniRule"/>
</dbReference>
<feature type="chain" id="PRO_5007904908" description="Tricorn protease homolog" evidence="10">
    <location>
        <begin position="21"/>
        <end position="1085"/>
    </location>
</feature>
<evidence type="ECO:0000256" key="1">
    <source>
        <dbReference type="ARBA" id="ARBA00004496"/>
    </source>
</evidence>
<dbReference type="InterPro" id="IPR011042">
    <property type="entry name" value="6-blade_b-propeller_TolB-like"/>
</dbReference>
<dbReference type="Pfam" id="PF14684">
    <property type="entry name" value="Tricorn_C1"/>
    <property type="match status" value="1"/>
</dbReference>
<dbReference type="InterPro" id="IPR028204">
    <property type="entry name" value="Tricorn_C1"/>
</dbReference>
<dbReference type="PIRSF" id="PIRSF036421">
    <property type="entry name" value="Tricorn_protease"/>
    <property type="match status" value="1"/>
</dbReference>
<evidence type="ECO:0000256" key="3">
    <source>
        <dbReference type="ARBA" id="ARBA00022490"/>
    </source>
</evidence>
<keyword evidence="3 7" id="KW-0963">Cytoplasm</keyword>
<proteinExistence type="inferred from homology"/>
<dbReference type="RefSeq" id="WP_068702001.1">
    <property type="nucleotide sequence ID" value="NZ_BDCR01000001.1"/>
</dbReference>
<dbReference type="Pfam" id="PF03572">
    <property type="entry name" value="Peptidase_S41"/>
    <property type="match status" value="1"/>
</dbReference>
<dbReference type="STRING" id="681398.PJIAN_1683"/>
<dbReference type="GO" id="GO:0005737">
    <property type="term" value="C:cytoplasm"/>
    <property type="evidence" value="ECO:0007669"/>
    <property type="project" value="UniProtKB-SubCell"/>
</dbReference>
<comment type="subcellular location">
    <subcellularLocation>
        <location evidence="1 7">Cytoplasm</location>
    </subcellularLocation>
</comment>
<keyword evidence="5 7" id="KW-0378">Hydrolase</keyword>
<dbReference type="Proteomes" id="UP000076586">
    <property type="component" value="Unassembled WGS sequence"/>
</dbReference>
<gene>
    <name evidence="13" type="ORF">PJIAN_1683</name>
</gene>
<evidence type="ECO:0000259" key="11">
    <source>
        <dbReference type="Pfam" id="PF03572"/>
    </source>
</evidence>
<dbReference type="Pfam" id="PF26549">
    <property type="entry name" value="Tricorn_N"/>
    <property type="match status" value="1"/>
</dbReference>
<evidence type="ECO:0000256" key="10">
    <source>
        <dbReference type="SAM" id="SignalP"/>
    </source>
</evidence>
<dbReference type="SUPFAM" id="SSF52096">
    <property type="entry name" value="ClpP/crotonase"/>
    <property type="match status" value="1"/>
</dbReference>
<organism evidence="13 14">
    <name type="scientific">Paludibacter jiangxiensis</name>
    <dbReference type="NCBI Taxonomy" id="681398"/>
    <lineage>
        <taxon>Bacteria</taxon>
        <taxon>Pseudomonadati</taxon>
        <taxon>Bacteroidota</taxon>
        <taxon>Bacteroidia</taxon>
        <taxon>Bacteroidales</taxon>
        <taxon>Paludibacteraceae</taxon>
        <taxon>Paludibacter</taxon>
    </lineage>
</organism>
<dbReference type="InterPro" id="IPR012393">
    <property type="entry name" value="Tricorn_protease"/>
</dbReference>
<feature type="domain" description="Tail specific protease" evidence="11">
    <location>
        <begin position="899"/>
        <end position="1053"/>
    </location>
</feature>
<dbReference type="PANTHER" id="PTHR43253">
    <property type="entry name" value="TRICORN PROTEASE HOMOLOG 2-RELATED"/>
    <property type="match status" value="1"/>
</dbReference>
<dbReference type="PANTHER" id="PTHR43253:SF1">
    <property type="entry name" value="TRICORN PROTEASE HOMOLOG 2-RELATED"/>
    <property type="match status" value="1"/>
</dbReference>
<keyword evidence="6 7" id="KW-0720">Serine protease</keyword>
<evidence type="ECO:0000313" key="13">
    <source>
        <dbReference type="EMBL" id="GAT62093.1"/>
    </source>
</evidence>
<comment type="caution">
    <text evidence="13">The sequence shown here is derived from an EMBL/GenBank/DDBJ whole genome shotgun (WGS) entry which is preliminary data.</text>
</comment>
<dbReference type="CDD" id="cd07562">
    <property type="entry name" value="Peptidase_S41_TRI"/>
    <property type="match status" value="1"/>
</dbReference>
<dbReference type="Gene3D" id="3.90.226.10">
    <property type="entry name" value="2-enoyl-CoA Hydratase, Chain A, domain 1"/>
    <property type="match status" value="1"/>
</dbReference>
<feature type="domain" description="Tricorn protease C1" evidence="12">
    <location>
        <begin position="707"/>
        <end position="764"/>
    </location>
</feature>
<dbReference type="Gene3D" id="2.120.10.30">
    <property type="entry name" value="TolB, C-terminal domain"/>
    <property type="match status" value="1"/>
</dbReference>
<feature type="active site" description="Nucleophile" evidence="8">
    <location>
        <position position="987"/>
    </location>
</feature>
<dbReference type="SUPFAM" id="SSF82171">
    <property type="entry name" value="DPP6 N-terminal domain-like"/>
    <property type="match status" value="1"/>
</dbReference>
<reference evidence="14" key="1">
    <citation type="submission" date="2016-04" db="EMBL/GenBank/DDBJ databases">
        <title>Draft genome sequence of Paludibacter jiangxiensis strain NM7.</title>
        <authorList>
            <person name="Qiu Y."/>
            <person name="Matsuura N."/>
            <person name="Ohashi A."/>
            <person name="Tourlousse M.D."/>
            <person name="Sekiguchi Y."/>
        </authorList>
    </citation>
    <scope>NUCLEOTIDE SEQUENCE [LARGE SCALE GENOMIC DNA]</scope>
    <source>
        <strain evidence="14">NM7</strain>
    </source>
</reference>
<dbReference type="EMBL" id="BDCR01000001">
    <property type="protein sequence ID" value="GAT62093.1"/>
    <property type="molecule type" value="Genomic_DNA"/>
</dbReference>
<evidence type="ECO:0000259" key="12">
    <source>
        <dbReference type="Pfam" id="PF14684"/>
    </source>
</evidence>
<feature type="region of interest" description="Disordered" evidence="9">
    <location>
        <begin position="565"/>
        <end position="590"/>
    </location>
</feature>
<dbReference type="InterPro" id="IPR005151">
    <property type="entry name" value="Tail-specific_protease"/>
</dbReference>
<dbReference type="SUPFAM" id="SSF69304">
    <property type="entry name" value="Tricorn protease N-terminal domain"/>
    <property type="match status" value="1"/>
</dbReference>
<evidence type="ECO:0000313" key="14">
    <source>
        <dbReference type="Proteomes" id="UP000076586"/>
    </source>
</evidence>
<dbReference type="OrthoDB" id="9815657at2"/>
<evidence type="ECO:0000256" key="2">
    <source>
        <dbReference type="ARBA" id="ARBA00008524"/>
    </source>
</evidence>
<evidence type="ECO:0000256" key="8">
    <source>
        <dbReference type="PIRSR" id="PIRSR036421-1"/>
    </source>
</evidence>
<dbReference type="EC" id="3.4.21.-" evidence="7"/>
<dbReference type="AlphaFoldDB" id="A0A170YV96"/>
<dbReference type="InterPro" id="IPR036034">
    <property type="entry name" value="PDZ_sf"/>
</dbReference>
<dbReference type="Pfam" id="PF26550">
    <property type="entry name" value="Tricorn_2nd"/>
    <property type="match status" value="1"/>
</dbReference>
<dbReference type="InterPro" id="IPR029045">
    <property type="entry name" value="ClpP/crotonase-like_dom_sf"/>
</dbReference>
<name>A0A170YV96_9BACT</name>
<dbReference type="Gene3D" id="3.30.750.44">
    <property type="match status" value="1"/>
</dbReference>
<sequence length="1085" mass="123227">MLKKTFILLFCLMTVGALWAQNPAKWLRYPAISPDGSKIAFSYQGDIYVVDSQGGNARQLTSNPAHDYHPVWSPDGSKLAFASNRKGNFDVYLMDADGGNPTRLTTHSSNEIPFCFTPDGKEVIYSGLIQDPAASLTFRSYGELYKVSVKGGRPDQVFAVPADEATMSQDGKFIYYNDIKGVENRWRKHHTSSVVRDIWMFDTQNKKYTKLTTTNGESRTPVLSPDGKTVYFLGERGGSFNGFKFAVADPKNVTPVTSFKKDPLRFLSASRNGTLCYTFQGEIYTQQANGKPQKISVNVKRDDSAEETEVLKSGKEASEAVVSSDGKQMAFIFRGDVFVSSVDYGTTKQITNTPEQERQVNFSSDGKKLVYSGERNGSWNLYVASIADPKEPNFPNATIINEECLYSTPRNAMYPKFSPDGKEIAFYENRCELKIITLADKKVRQITDGKTTFSSSDGDLDFNWSPDGKWITFDYTPNKHWPYNDIGIVSTKGGEPIIDLVASGYTNRNPKFVMGGDAILFFCDRYGMRSHASWGSLDDAFLVFLNKEAHDKFKLSKEEAELLKDSTDKKKEDDKKAEDADKKEDKKADAKEKKAKEIKLELDNIEDRIERVTINSSKMGDAVISKDGEKIYYLSAFENGYDLWTNELRKQETKLMMKLNAKEATLAFDKDEKNLFVLSPVAPQKITLAGEKKTPIAYNAQKVLDRPAERQYMFDHVVKQVREKIFREDIFGVDWNYYTKEYAQYLPYINNNFDFEELLSELLGELNVSHTGGRYYPRAEGGDETAELGLFFDWNYKGDGLQVTEVLEKGPFNKATSKVKEGVILEKINEQQISKGEDYFPMLNLLADKNVKVSFYNPSTKERWNETVKPVTRTKYNDMLYDRWVKRNAELVDKLSKGRLGYVHLQAMNDGSFREIYNDLLGKYNDRDGIVIDTRYNGGGRLHEDIEVLFSGKKYFSQVLRGKEACDMPSRRWNKPSIMLVCEANYSNAHGTPYVYKHVGIGDLVGMPVPGTMSSVWWETLQDKTLIFGIPIVGMRDNDGNYLENMQQEVDYKVAQRPELIQQGEDEQIEKAVEVLLKQVDSKQK</sequence>
<feature type="signal peptide" evidence="10">
    <location>
        <begin position="1"/>
        <end position="20"/>
    </location>
</feature>
<feature type="active site" description="Charge relay system" evidence="8">
    <location>
        <position position="770"/>
    </location>
</feature>
<comment type="similarity">
    <text evidence="2 7">Belongs to the peptidase S41B family.</text>
</comment>
<keyword evidence="4 7" id="KW-0645">Protease</keyword>
<evidence type="ECO:0000256" key="4">
    <source>
        <dbReference type="ARBA" id="ARBA00022670"/>
    </source>
</evidence>
<comment type="function">
    <text evidence="7">Degrades oligopeptides.</text>
</comment>
<evidence type="ECO:0000256" key="9">
    <source>
        <dbReference type="SAM" id="MobiDB-lite"/>
    </source>
</evidence>
<dbReference type="SUPFAM" id="SSF50156">
    <property type="entry name" value="PDZ domain-like"/>
    <property type="match status" value="1"/>
</dbReference>
<accession>A0A170YV96</accession>
<reference evidence="14" key="2">
    <citation type="journal article" date="2017" name="Genome Announc.">
        <title>Draft genome sequence of Paludibacter jiangxiensis NM7(T), a propionate-producing fermentative bacterium.</title>
        <authorList>
            <person name="Qiu Y.-L."/>
            <person name="Tourlousse D.M."/>
            <person name="Matsuura N."/>
            <person name="Ohashi A."/>
            <person name="Sekiguchi Y."/>
        </authorList>
    </citation>
    <scope>NUCLEOTIDE SEQUENCE [LARGE SCALE GENOMIC DNA]</scope>
    <source>
        <strain evidence="14">NM7</strain>
    </source>
</reference>
<keyword evidence="14" id="KW-1185">Reference proteome</keyword>
<keyword evidence="10" id="KW-0732">Signal</keyword>
<feature type="active site" description="Charge relay system" evidence="8">
    <location>
        <position position="1044"/>
    </location>
</feature>
<evidence type="ECO:0000256" key="7">
    <source>
        <dbReference type="PIRNR" id="PIRNR036421"/>
    </source>
</evidence>